<evidence type="ECO:0000256" key="1">
    <source>
        <dbReference type="ARBA" id="ARBA00004141"/>
    </source>
</evidence>
<feature type="domain" description="ABC transporter" evidence="12">
    <location>
        <begin position="137"/>
        <end position="348"/>
    </location>
</feature>
<keyword evidence="7" id="KW-0067">ATP-binding</keyword>
<dbReference type="Gene3D" id="3.40.50.300">
    <property type="entry name" value="P-loop containing nucleotide triphosphate hydrolases"/>
    <property type="match status" value="1"/>
</dbReference>
<evidence type="ECO:0000256" key="3">
    <source>
        <dbReference type="ARBA" id="ARBA00022448"/>
    </source>
</evidence>
<evidence type="ECO:0000313" key="14">
    <source>
        <dbReference type="EMBL" id="PQP93150.1"/>
    </source>
</evidence>
<evidence type="ECO:0000256" key="11">
    <source>
        <dbReference type="SAM" id="Phobius"/>
    </source>
</evidence>
<dbReference type="InterPro" id="IPR003593">
    <property type="entry name" value="AAA+_ATPase"/>
</dbReference>
<dbReference type="GO" id="GO:0005524">
    <property type="term" value="F:ATP binding"/>
    <property type="evidence" value="ECO:0007669"/>
    <property type="project" value="UniProtKB-KW"/>
</dbReference>
<accession>A0A314XND4</accession>
<evidence type="ECO:0000259" key="13">
    <source>
        <dbReference type="PROSITE" id="PS50929"/>
    </source>
</evidence>
<keyword evidence="15" id="KW-1185">Reference proteome</keyword>
<dbReference type="InterPro" id="IPR017871">
    <property type="entry name" value="ABC_transporter-like_CS"/>
</dbReference>
<comment type="similarity">
    <text evidence="2">Belongs to the ABC transporter superfamily. ABCB family. Multidrug resistance exporter (TC 3.A.1.201) subfamily.</text>
</comment>
<feature type="transmembrane region" description="Helical" evidence="11">
    <location>
        <begin position="431"/>
        <end position="455"/>
    </location>
</feature>
<keyword evidence="8 11" id="KW-1133">Transmembrane helix</keyword>
<feature type="transmembrane region" description="Helical" evidence="11">
    <location>
        <begin position="30"/>
        <end position="46"/>
    </location>
</feature>
<dbReference type="OrthoDB" id="6500128at2759"/>
<keyword evidence="3" id="KW-0813">Transport</keyword>
<dbReference type="SUPFAM" id="SSF90123">
    <property type="entry name" value="ABC transporter transmembrane region"/>
    <property type="match status" value="1"/>
</dbReference>
<keyword evidence="5" id="KW-0677">Repeat</keyword>
<sequence>METNSGEVVGRMSGDTVLIQNAMGEKVGKFVQLLSTFIGGLILAFIKVPLLTIVMLSCVPLLMAAGGSMSVIITKAEFRGQRAYAKAANIGQASPCLSAFAAGQAAAFKMFETISRKPEIDADEEKGKTLDGICRDVELREVFFSYPARPYEQIFDGFSLYIPSGTTAALVGESGIGKSTVISLIERFYDPRAGEESVLFASSIKENIAYGKDGATLEEIKAAAQLANAATFIDKLPQGIDTMVGEHGIQLSGGQKQRISIARAILRDPRILLLDEATSALDAESEKIVQEALDRIMVNRTTVIVAHHLSTVRNTDMIAVIHKGKVVEKGSHLDLLKDPEGAYSQLIHLQEVNKGSERTAEAQNKSEITRESFIQSSQRMKLVRSLSQNSSVGSMRDNNTLQTEPEAPALALEQPPKISLRHLAALNEHEIPVLLIGNLAAMTSGVMIPLFGVLMSRVVKTFYEPPLQQKKDSEFWAMMFMTLGLASLLVIPAR</sequence>
<dbReference type="InterPro" id="IPR039421">
    <property type="entry name" value="Type_1_exporter"/>
</dbReference>
<dbReference type="EMBL" id="PJQY01002489">
    <property type="protein sequence ID" value="PQP93150.1"/>
    <property type="molecule type" value="Genomic_DNA"/>
</dbReference>
<evidence type="ECO:0000256" key="10">
    <source>
        <dbReference type="ARBA" id="ARBA00023180"/>
    </source>
</evidence>
<dbReference type="Proteomes" id="UP000250321">
    <property type="component" value="Unassembled WGS sequence"/>
</dbReference>
<feature type="transmembrane region" description="Helical" evidence="11">
    <location>
        <begin position="52"/>
        <end position="73"/>
    </location>
</feature>
<protein>
    <submittedName>
        <fullName evidence="14">Uncharacterized protein</fullName>
    </submittedName>
</protein>
<dbReference type="Pfam" id="PF00005">
    <property type="entry name" value="ABC_tran"/>
    <property type="match status" value="1"/>
</dbReference>
<dbReference type="GO" id="GO:0015421">
    <property type="term" value="F:ABC-type oligopeptide transporter activity"/>
    <property type="evidence" value="ECO:0007669"/>
    <property type="project" value="TreeGrafter"/>
</dbReference>
<dbReference type="Pfam" id="PF00664">
    <property type="entry name" value="ABC_membrane"/>
    <property type="match status" value="1"/>
</dbReference>
<dbReference type="FunFam" id="3.40.50.300:FF:000604">
    <property type="entry name" value="ABC transporter B family member 28"/>
    <property type="match status" value="1"/>
</dbReference>
<dbReference type="InterPro" id="IPR011527">
    <property type="entry name" value="ABC1_TM_dom"/>
</dbReference>
<evidence type="ECO:0000256" key="4">
    <source>
        <dbReference type="ARBA" id="ARBA00022692"/>
    </source>
</evidence>
<feature type="transmembrane region" description="Helical" evidence="11">
    <location>
        <begin position="475"/>
        <end position="493"/>
    </location>
</feature>
<dbReference type="Gene3D" id="1.20.1560.10">
    <property type="entry name" value="ABC transporter type 1, transmembrane domain"/>
    <property type="match status" value="2"/>
</dbReference>
<dbReference type="SUPFAM" id="SSF52540">
    <property type="entry name" value="P-loop containing nucleoside triphosphate hydrolases"/>
    <property type="match status" value="1"/>
</dbReference>
<evidence type="ECO:0000256" key="7">
    <source>
        <dbReference type="ARBA" id="ARBA00022840"/>
    </source>
</evidence>
<dbReference type="InterPro" id="IPR003439">
    <property type="entry name" value="ABC_transporter-like_ATP-bd"/>
</dbReference>
<evidence type="ECO:0000313" key="15">
    <source>
        <dbReference type="Proteomes" id="UP000250321"/>
    </source>
</evidence>
<name>A0A314XND4_PRUYE</name>
<dbReference type="AlphaFoldDB" id="A0A314XND4"/>
<dbReference type="GO" id="GO:0016887">
    <property type="term" value="F:ATP hydrolysis activity"/>
    <property type="evidence" value="ECO:0007669"/>
    <property type="project" value="InterPro"/>
</dbReference>
<organism evidence="14 15">
    <name type="scientific">Prunus yedoensis var. nudiflora</name>
    <dbReference type="NCBI Taxonomy" id="2094558"/>
    <lineage>
        <taxon>Eukaryota</taxon>
        <taxon>Viridiplantae</taxon>
        <taxon>Streptophyta</taxon>
        <taxon>Embryophyta</taxon>
        <taxon>Tracheophyta</taxon>
        <taxon>Spermatophyta</taxon>
        <taxon>Magnoliopsida</taxon>
        <taxon>eudicotyledons</taxon>
        <taxon>Gunneridae</taxon>
        <taxon>Pentapetalae</taxon>
        <taxon>rosids</taxon>
        <taxon>fabids</taxon>
        <taxon>Rosales</taxon>
        <taxon>Rosaceae</taxon>
        <taxon>Amygdaloideae</taxon>
        <taxon>Amygdaleae</taxon>
        <taxon>Prunus</taxon>
    </lineage>
</organism>
<dbReference type="PANTHER" id="PTHR43394">
    <property type="entry name" value="ATP-DEPENDENT PERMEASE MDL1, MITOCHONDRIAL"/>
    <property type="match status" value="1"/>
</dbReference>
<gene>
    <name evidence="14" type="ORF">Pyn_23954</name>
</gene>
<evidence type="ECO:0000256" key="9">
    <source>
        <dbReference type="ARBA" id="ARBA00023136"/>
    </source>
</evidence>
<comment type="subcellular location">
    <subcellularLocation>
        <location evidence="1">Membrane</location>
        <topology evidence="1">Multi-pass membrane protein</topology>
    </subcellularLocation>
</comment>
<evidence type="ECO:0000256" key="8">
    <source>
        <dbReference type="ARBA" id="ARBA00022989"/>
    </source>
</evidence>
<dbReference type="PROSITE" id="PS50893">
    <property type="entry name" value="ABC_TRANSPORTER_2"/>
    <property type="match status" value="1"/>
</dbReference>
<evidence type="ECO:0000256" key="2">
    <source>
        <dbReference type="ARBA" id="ARBA00007577"/>
    </source>
</evidence>
<proteinExistence type="inferred from homology"/>
<dbReference type="InterPro" id="IPR036640">
    <property type="entry name" value="ABC1_TM_sf"/>
</dbReference>
<keyword evidence="10" id="KW-0325">Glycoprotein</keyword>
<dbReference type="GO" id="GO:0090374">
    <property type="term" value="P:oligopeptide export from mitochondrion"/>
    <property type="evidence" value="ECO:0007669"/>
    <property type="project" value="TreeGrafter"/>
</dbReference>
<dbReference type="PROSITE" id="PS50929">
    <property type="entry name" value="ABC_TM1F"/>
    <property type="match status" value="1"/>
</dbReference>
<dbReference type="InterPro" id="IPR027417">
    <property type="entry name" value="P-loop_NTPase"/>
</dbReference>
<keyword evidence="6" id="KW-0547">Nucleotide-binding</keyword>
<dbReference type="PROSITE" id="PS00211">
    <property type="entry name" value="ABC_TRANSPORTER_1"/>
    <property type="match status" value="1"/>
</dbReference>
<reference evidence="14 15" key="1">
    <citation type="submission" date="2018-02" db="EMBL/GenBank/DDBJ databases">
        <title>Draft genome of wild Prunus yedoensis var. nudiflora.</title>
        <authorList>
            <person name="Baek S."/>
            <person name="Kim J.-H."/>
            <person name="Choi K."/>
            <person name="Kim G.-B."/>
            <person name="Cho A."/>
            <person name="Jang H."/>
            <person name="Shin C.-H."/>
            <person name="Yu H.-J."/>
            <person name="Mun J.-H."/>
        </authorList>
    </citation>
    <scope>NUCLEOTIDE SEQUENCE [LARGE SCALE GENOMIC DNA]</scope>
    <source>
        <strain evidence="15">cv. Jeju island</strain>
        <tissue evidence="14">Leaf</tissue>
    </source>
</reference>
<dbReference type="STRING" id="2094558.A0A314XND4"/>
<dbReference type="SMART" id="SM00382">
    <property type="entry name" value="AAA"/>
    <property type="match status" value="1"/>
</dbReference>
<feature type="domain" description="ABC transmembrane type-1" evidence="13">
    <location>
        <begin position="1"/>
        <end position="90"/>
    </location>
</feature>
<comment type="caution">
    <text evidence="14">The sequence shown here is derived from an EMBL/GenBank/DDBJ whole genome shotgun (WGS) entry which is preliminary data.</text>
</comment>
<dbReference type="PANTHER" id="PTHR43394:SF16">
    <property type="entry name" value="ABC TRANSPORTER B FAMILY MEMBER 4-LIKE ISOFORM X1"/>
    <property type="match status" value="1"/>
</dbReference>
<evidence type="ECO:0000256" key="5">
    <source>
        <dbReference type="ARBA" id="ARBA00022737"/>
    </source>
</evidence>
<evidence type="ECO:0000259" key="12">
    <source>
        <dbReference type="PROSITE" id="PS50893"/>
    </source>
</evidence>
<keyword evidence="9 11" id="KW-0472">Membrane</keyword>
<keyword evidence="4 11" id="KW-0812">Transmembrane</keyword>
<evidence type="ECO:0000256" key="6">
    <source>
        <dbReference type="ARBA" id="ARBA00022741"/>
    </source>
</evidence>
<dbReference type="GO" id="GO:0005743">
    <property type="term" value="C:mitochondrial inner membrane"/>
    <property type="evidence" value="ECO:0007669"/>
    <property type="project" value="TreeGrafter"/>
</dbReference>